<feature type="signal peptide" evidence="1">
    <location>
        <begin position="1"/>
        <end position="21"/>
    </location>
</feature>
<evidence type="ECO:0000313" key="3">
    <source>
        <dbReference type="Proteomes" id="UP000321938"/>
    </source>
</evidence>
<dbReference type="AlphaFoldDB" id="A0A5C7BCF4"/>
<dbReference type="Proteomes" id="UP000321938">
    <property type="component" value="Unassembled WGS sequence"/>
</dbReference>
<protein>
    <recommendedName>
        <fullName evidence="4">Lipoprotein</fullName>
    </recommendedName>
</protein>
<dbReference type="EMBL" id="VOSB01000005">
    <property type="protein sequence ID" value="TXE19051.1"/>
    <property type="molecule type" value="Genomic_DNA"/>
</dbReference>
<comment type="caution">
    <text evidence="2">The sequence shown here is derived from an EMBL/GenBank/DDBJ whole genome shotgun (WGS) entry which is preliminary data.</text>
</comment>
<organism evidence="2 3">
    <name type="scientific">Psychroserpens burtonensis</name>
    <dbReference type="NCBI Taxonomy" id="49278"/>
    <lineage>
        <taxon>Bacteria</taxon>
        <taxon>Pseudomonadati</taxon>
        <taxon>Bacteroidota</taxon>
        <taxon>Flavobacteriia</taxon>
        <taxon>Flavobacteriales</taxon>
        <taxon>Flavobacteriaceae</taxon>
        <taxon>Psychroserpens</taxon>
    </lineage>
</organism>
<keyword evidence="1" id="KW-0732">Signal</keyword>
<name>A0A5C7BCF4_9FLAO</name>
<keyword evidence="3" id="KW-1185">Reference proteome</keyword>
<dbReference type="RefSeq" id="WP_051229576.1">
    <property type="nucleotide sequence ID" value="NZ_VOSB01000005.1"/>
</dbReference>
<feature type="chain" id="PRO_5023045039" description="Lipoprotein" evidence="1">
    <location>
        <begin position="22"/>
        <end position="208"/>
    </location>
</feature>
<dbReference type="OrthoDB" id="823362at2"/>
<evidence type="ECO:0008006" key="4">
    <source>
        <dbReference type="Google" id="ProtNLM"/>
    </source>
</evidence>
<evidence type="ECO:0000313" key="2">
    <source>
        <dbReference type="EMBL" id="TXE19051.1"/>
    </source>
</evidence>
<proteinExistence type="predicted"/>
<reference evidence="2 3" key="1">
    <citation type="submission" date="2019-08" db="EMBL/GenBank/DDBJ databases">
        <title>Genome of Psychroserpens burtonensis ACAM 167.</title>
        <authorList>
            <person name="Bowman J.P."/>
        </authorList>
    </citation>
    <scope>NUCLEOTIDE SEQUENCE [LARGE SCALE GENOMIC DNA]</scope>
    <source>
        <strain evidence="2 3">ACAM 167</strain>
    </source>
</reference>
<dbReference type="PROSITE" id="PS51257">
    <property type="entry name" value="PROKAR_LIPOPROTEIN"/>
    <property type="match status" value="1"/>
</dbReference>
<accession>A0A5C7BCF4</accession>
<evidence type="ECO:0000256" key="1">
    <source>
        <dbReference type="SAM" id="SignalP"/>
    </source>
</evidence>
<gene>
    <name evidence="2" type="ORF">ES692_04120</name>
</gene>
<sequence>MNKILSIVVLMILSFSCSSTKFENSDFKYFDENNIQISKSKFNRIRSTNKLLDIPGDSSNHKKLTLRVKKEQLQDKSLLVTILENETNIKIDSTKPIVIIYYPGKDPCNSSGTVNQELRKFWFWELEKGLEQIAETKPIYIYKDHEGIEKSRGFLDWNKDPDNVIEKLFFKHHYPCSSFVVISKDGEYISRFGEFGKRTCLGNNRNDD</sequence>